<accession>A0A6A6BVG4</accession>
<evidence type="ECO:0000313" key="3">
    <source>
        <dbReference type="EMBL" id="KAF2147323.1"/>
    </source>
</evidence>
<feature type="transmembrane region" description="Helical" evidence="2">
    <location>
        <begin position="129"/>
        <end position="149"/>
    </location>
</feature>
<feature type="region of interest" description="Disordered" evidence="1">
    <location>
        <begin position="208"/>
        <end position="230"/>
    </location>
</feature>
<name>A0A6A6BVG4_9PEZI</name>
<protein>
    <submittedName>
        <fullName evidence="3">Uncharacterized protein</fullName>
    </submittedName>
</protein>
<organism evidence="3 4">
    <name type="scientific">Aplosporella prunicola CBS 121167</name>
    <dbReference type="NCBI Taxonomy" id="1176127"/>
    <lineage>
        <taxon>Eukaryota</taxon>
        <taxon>Fungi</taxon>
        <taxon>Dikarya</taxon>
        <taxon>Ascomycota</taxon>
        <taxon>Pezizomycotina</taxon>
        <taxon>Dothideomycetes</taxon>
        <taxon>Dothideomycetes incertae sedis</taxon>
        <taxon>Botryosphaeriales</taxon>
        <taxon>Aplosporellaceae</taxon>
        <taxon>Aplosporella</taxon>
    </lineage>
</organism>
<dbReference type="Proteomes" id="UP000799438">
    <property type="component" value="Unassembled WGS sequence"/>
</dbReference>
<evidence type="ECO:0000313" key="4">
    <source>
        <dbReference type="Proteomes" id="UP000799438"/>
    </source>
</evidence>
<keyword evidence="2" id="KW-0472">Membrane</keyword>
<dbReference type="AlphaFoldDB" id="A0A6A6BVG4"/>
<keyword evidence="4" id="KW-1185">Reference proteome</keyword>
<sequence>MDGKPSQTVNGCRDALAGARALSEPISTSAPPPSTPNPFFATPSRSFRNTAERPRPPLARARTQGWRSPVFCCPLGNPYSRKALSPGLPVALATTLDHWTRFILAPSPPCSSSTSSHHRRHGRSRGSRGRLVVVGVVVVAVVVVVGPRLSCCFSIDALCLPCPCHRSLALTSSVRTVGNQVSGFQQPPAARRRAPPCWRRRSGVGAIWPFSGTPSRPPPPPAPGMTETQI</sequence>
<feature type="compositionally biased region" description="Polar residues" evidence="1">
    <location>
        <begin position="1"/>
        <end position="10"/>
    </location>
</feature>
<dbReference type="EMBL" id="ML995474">
    <property type="protein sequence ID" value="KAF2147323.1"/>
    <property type="molecule type" value="Genomic_DNA"/>
</dbReference>
<dbReference type="RefSeq" id="XP_033403031.1">
    <property type="nucleotide sequence ID" value="XM_033546827.1"/>
</dbReference>
<dbReference type="GeneID" id="54304334"/>
<evidence type="ECO:0000256" key="2">
    <source>
        <dbReference type="SAM" id="Phobius"/>
    </source>
</evidence>
<evidence type="ECO:0000256" key="1">
    <source>
        <dbReference type="SAM" id="MobiDB-lite"/>
    </source>
</evidence>
<reference evidence="3" key="1">
    <citation type="journal article" date="2020" name="Stud. Mycol.">
        <title>101 Dothideomycetes genomes: a test case for predicting lifestyles and emergence of pathogens.</title>
        <authorList>
            <person name="Haridas S."/>
            <person name="Albert R."/>
            <person name="Binder M."/>
            <person name="Bloem J."/>
            <person name="Labutti K."/>
            <person name="Salamov A."/>
            <person name="Andreopoulos B."/>
            <person name="Baker S."/>
            <person name="Barry K."/>
            <person name="Bills G."/>
            <person name="Bluhm B."/>
            <person name="Cannon C."/>
            <person name="Castanera R."/>
            <person name="Culley D."/>
            <person name="Daum C."/>
            <person name="Ezra D."/>
            <person name="Gonzalez J."/>
            <person name="Henrissat B."/>
            <person name="Kuo A."/>
            <person name="Liang C."/>
            <person name="Lipzen A."/>
            <person name="Lutzoni F."/>
            <person name="Magnuson J."/>
            <person name="Mondo S."/>
            <person name="Nolan M."/>
            <person name="Ohm R."/>
            <person name="Pangilinan J."/>
            <person name="Park H.-J."/>
            <person name="Ramirez L."/>
            <person name="Alfaro M."/>
            <person name="Sun H."/>
            <person name="Tritt A."/>
            <person name="Yoshinaga Y."/>
            <person name="Zwiers L.-H."/>
            <person name="Turgeon B."/>
            <person name="Goodwin S."/>
            <person name="Spatafora J."/>
            <person name="Crous P."/>
            <person name="Grigoriev I."/>
        </authorList>
    </citation>
    <scope>NUCLEOTIDE SEQUENCE</scope>
    <source>
        <strain evidence="3">CBS 121167</strain>
    </source>
</reference>
<keyword evidence="2" id="KW-1133">Transmembrane helix</keyword>
<gene>
    <name evidence="3" type="ORF">K452DRAFT_5484</name>
</gene>
<feature type="region of interest" description="Disordered" evidence="1">
    <location>
        <begin position="1"/>
        <end position="60"/>
    </location>
</feature>
<proteinExistence type="predicted"/>
<keyword evidence="2" id="KW-0812">Transmembrane</keyword>